<dbReference type="eggNOG" id="ENOG502QPZZ">
    <property type="taxonomic scope" value="Eukaryota"/>
</dbReference>
<dbReference type="PANTHER" id="PTHR33480:SF1">
    <property type="entry name" value="TYR RECOMBINASE DOMAIN-CONTAINING PROTEIN"/>
    <property type="match status" value="1"/>
</dbReference>
<feature type="region of interest" description="Disordered" evidence="1">
    <location>
        <begin position="304"/>
        <end position="334"/>
    </location>
</feature>
<dbReference type="PhylomeDB" id="A7T372"/>
<dbReference type="OMA" id="CKMARHI"/>
<keyword evidence="3" id="KW-1185">Reference proteome</keyword>
<feature type="region of interest" description="Disordered" evidence="1">
    <location>
        <begin position="390"/>
        <end position="429"/>
    </location>
</feature>
<evidence type="ECO:0000313" key="3">
    <source>
        <dbReference type="Proteomes" id="UP000001593"/>
    </source>
</evidence>
<dbReference type="EMBL" id="DS470420">
    <property type="protein sequence ID" value="EDO29593.1"/>
    <property type="molecule type" value="Genomic_DNA"/>
</dbReference>
<protein>
    <submittedName>
        <fullName evidence="2">Uncharacterized protein</fullName>
    </submittedName>
</protein>
<dbReference type="STRING" id="45351.A7T372"/>
<accession>A7T372</accession>
<dbReference type="Proteomes" id="UP000001593">
    <property type="component" value="Unassembled WGS sequence"/>
</dbReference>
<evidence type="ECO:0000313" key="2">
    <source>
        <dbReference type="EMBL" id="EDO29593.1"/>
    </source>
</evidence>
<feature type="compositionally biased region" description="Basic residues" evidence="1">
    <location>
        <begin position="228"/>
        <end position="245"/>
    </location>
</feature>
<feature type="compositionally biased region" description="Low complexity" evidence="1">
    <location>
        <begin position="305"/>
        <end position="315"/>
    </location>
</feature>
<dbReference type="PANTHER" id="PTHR33480">
    <property type="entry name" value="SET DOMAIN-CONTAINING PROTEIN-RELATED"/>
    <property type="match status" value="1"/>
</dbReference>
<sequence>MGASDTPLKSAVAACHTLFLNQIVSRGGAHAQDRDVVPRDTLPGGAHAQNRDVVPRDTLPGGAHAQERDVVPRDTLPGGAHAQDRDVVPRDTLPGGAHAQNRDVVPRDTLPGGAHAQNRDVVPRDTLPGGAPSKRRNKSGAHSKRRRKVPRYSLPGGAHAQNRDVVPRDTLPGGAHAQDRDVVPRDTLPGGAHAQDRDVVPRDTLPGGAHAQNRDVVPRDTLPGGAPSKRRNKSGAHSKRRRKVPRYSLPGGAHAQDRDVVPRDTLPDETHVQNRDVSLDGLAGLIIPRKRSTRRKTPLWDTVYSSDSDCGSMSSVYEPNSTESDSDEWSKSGEEEFSLRMDTLKKKVFGAKQKLTLSSASIEKEADLGGSEPEQMTKLPLQTCLTNSKMNIKDCETEPDEDEAEPDEDETISNPVEPAQESSNPTSHKEGITISEKKCHACLFCGKSFTCKMARHIKRSHGSETKVMAAVTSKDPQKAFEKLRLEGDFHHNQKVLETGVGEIIVVRRQGTGGADCYSPCPSCNGFYKSNELYRHKCAFKSDNTKTKSMKMQSRMLLSCKTNEGSFDSMRNDEVGFIAKTDELIRGFGERLTEKGGADKKKNVSQKMRELSRLLLGVRQKKPNISMKELINPKYFDDVVGTVKEMCGFSGSKRLDIATPSLAIKLQHDLKKCSMIVMGWGLKSNDDALAKRGTDFARLIDNEWSERISSRAKATLSKKRHNREYVLPLAEDLVKLSRHLDNKISHLTDQVKAGGILTEWRKLAKVTLVKIITFNKRRSGETSQLEVEQFLKRPKWEQCSNALKEGLTPVEAQLCTRLDLVEIVGKHDRKVPVILTKPMVEAIDILIAKRPIEVAKNNKYVFAATMGSMSYLKGWNCLKEVLKEVDGLEAPKKITGTNLRKYIATVSQLGALTQTDMDWLARHLGHDVHVHREFYRLHESTAELAKVSKLLIAVDEGRISHLKGKSLEEISLEGELL</sequence>
<evidence type="ECO:0000256" key="1">
    <source>
        <dbReference type="SAM" id="MobiDB-lite"/>
    </source>
</evidence>
<feature type="region of interest" description="Disordered" evidence="1">
    <location>
        <begin position="27"/>
        <end position="272"/>
    </location>
</feature>
<gene>
    <name evidence="2" type="ORF">NEMVEDRAFT_v1g221688</name>
</gene>
<reference evidence="2 3" key="1">
    <citation type="journal article" date="2007" name="Science">
        <title>Sea anemone genome reveals ancestral eumetazoan gene repertoire and genomic organization.</title>
        <authorList>
            <person name="Putnam N.H."/>
            <person name="Srivastava M."/>
            <person name="Hellsten U."/>
            <person name="Dirks B."/>
            <person name="Chapman J."/>
            <person name="Salamov A."/>
            <person name="Terry A."/>
            <person name="Shapiro H."/>
            <person name="Lindquist E."/>
            <person name="Kapitonov V.V."/>
            <person name="Jurka J."/>
            <person name="Genikhovich G."/>
            <person name="Grigoriev I.V."/>
            <person name="Lucas S.M."/>
            <person name="Steele R.E."/>
            <person name="Finnerty J.R."/>
            <person name="Technau U."/>
            <person name="Martindale M.Q."/>
            <person name="Rokhsar D.S."/>
        </authorList>
    </citation>
    <scope>NUCLEOTIDE SEQUENCE [LARGE SCALE GENOMIC DNA]</scope>
    <source>
        <strain evidence="3">CH2 X CH6</strain>
    </source>
</reference>
<feature type="compositionally biased region" description="Basic residues" evidence="1">
    <location>
        <begin position="133"/>
        <end position="150"/>
    </location>
</feature>
<dbReference type="HOGENOM" id="CLU_304471_0_0_1"/>
<dbReference type="AlphaFoldDB" id="A7T372"/>
<feature type="compositionally biased region" description="Acidic residues" evidence="1">
    <location>
        <begin position="397"/>
        <end position="411"/>
    </location>
</feature>
<feature type="compositionally biased region" description="Basic and acidic residues" evidence="1">
    <location>
        <begin position="255"/>
        <end position="272"/>
    </location>
</feature>
<organism evidence="2 3">
    <name type="scientific">Nematostella vectensis</name>
    <name type="common">Starlet sea anemone</name>
    <dbReference type="NCBI Taxonomy" id="45351"/>
    <lineage>
        <taxon>Eukaryota</taxon>
        <taxon>Metazoa</taxon>
        <taxon>Cnidaria</taxon>
        <taxon>Anthozoa</taxon>
        <taxon>Hexacorallia</taxon>
        <taxon>Actiniaria</taxon>
        <taxon>Edwardsiidae</taxon>
        <taxon>Nematostella</taxon>
    </lineage>
</organism>
<proteinExistence type="predicted"/>
<dbReference type="InParanoid" id="A7T372"/>
<name>A7T372_NEMVE</name>